<dbReference type="InterPro" id="IPR003653">
    <property type="entry name" value="Peptidase_C48_C"/>
</dbReference>
<dbReference type="PROSITE" id="PS50600">
    <property type="entry name" value="ULP_PROTEASE"/>
    <property type="match status" value="1"/>
</dbReference>
<gene>
    <name evidence="6" type="ORF">ColLi_13122</name>
</gene>
<feature type="domain" description="Ubiquitin-like protease family profile" evidence="5">
    <location>
        <begin position="437"/>
        <end position="583"/>
    </location>
</feature>
<evidence type="ECO:0000256" key="4">
    <source>
        <dbReference type="SAM" id="MobiDB-lite"/>
    </source>
</evidence>
<comment type="caution">
    <text evidence="6">The sequence shown here is derived from an EMBL/GenBank/DDBJ whole genome shotgun (WGS) entry which is preliminary data.</text>
</comment>
<dbReference type="InterPro" id="IPR038765">
    <property type="entry name" value="Papain-like_cys_pep_sf"/>
</dbReference>
<dbReference type="Proteomes" id="UP001055172">
    <property type="component" value="Unassembled WGS sequence"/>
</dbReference>
<proteinExistence type="inferred from homology"/>
<evidence type="ECO:0000259" key="5">
    <source>
        <dbReference type="PROSITE" id="PS50600"/>
    </source>
</evidence>
<accession>A0AA37GZM0</accession>
<feature type="region of interest" description="Disordered" evidence="4">
    <location>
        <begin position="178"/>
        <end position="223"/>
    </location>
</feature>
<evidence type="ECO:0000256" key="3">
    <source>
        <dbReference type="ARBA" id="ARBA00022801"/>
    </source>
</evidence>
<dbReference type="SUPFAM" id="SSF54001">
    <property type="entry name" value="Cysteine proteinases"/>
    <property type="match status" value="1"/>
</dbReference>
<dbReference type="Gene3D" id="3.40.395.10">
    <property type="entry name" value="Adenoviral Proteinase, Chain A"/>
    <property type="match status" value="1"/>
</dbReference>
<keyword evidence="3" id="KW-0378">Hydrolase</keyword>
<dbReference type="AlphaFoldDB" id="A0AA37GZM0"/>
<keyword evidence="2" id="KW-0645">Protease</keyword>
<evidence type="ECO:0000256" key="1">
    <source>
        <dbReference type="ARBA" id="ARBA00005234"/>
    </source>
</evidence>
<dbReference type="GO" id="GO:0006508">
    <property type="term" value="P:proteolysis"/>
    <property type="evidence" value="ECO:0007669"/>
    <property type="project" value="UniProtKB-KW"/>
</dbReference>
<keyword evidence="7" id="KW-1185">Reference proteome</keyword>
<sequence>MPLDETLRRLNSLAEAIESDTISCLWNQLKQEFFDSRDSRDEVDRDFPLWALTNVNRKVLIFAIDASPPESLASVRGDIKRRWKPVLASLDASLNVFVLLFGSGIAHSRPAVDAVFALHNQCPDVTLVDLYTAYRSQPLVVKGRVPGSLYRFRRVISSFSPNGTNLWKKRTATIKPALRSLEDAASPDSRRSNSDASDPEQDGGDEDSPPQTPEQPRRLDESQQNIHQSFFPSPKGVAIPLEQPNAAKQPTILPQPPSSPSLFAEEAEVSDLFDGTFDSDSDNEAFVDASGLEHAVIEDKVTDELPPRGRLHDGDALAISQAEPTSPLFSNLIEPATTLLSHRRPKFNTADLTVIEEEEETLWGLDSNVTVRPGRKRSHSTSVIEEPLSLTLKPAPDVKRARNNMMHDEGQPRTLYPSFSPNTPALQPKPRKAIADLALAVDSLSTLRPRTWLNDVIIATISRRLASPDIGIVDSLMLASKHKTPRTRLLLSSVMSKKRTLIFMNSCQHWVVFLWMHDTKTLKEYNSLPSLDEACTGGDLVPSFLKWAYNMPNMYIKVSKEKCPKQTNSFDCGMYALRAAEAIAEGKEMTEIVDSKLERKCLGQALLTSWDATLTPAEIGRVSPTIPKDMSSRVVQLREAFVRTKHLRGLFISVANDATVSSLHAPLQTVVQREAFVIQQSALAGFIAKLQESHSLSLAASLAAQREFEETAERSQNWDSLRTKMKEFLDAYANVTSASDTASIPLYERIRHRNLEAMVSSAQSAEDVWDACQEGSSRQAEDIAGLRKLVHANYLETCTHIVILKCIVWKFRENEARWKRE</sequence>
<dbReference type="Pfam" id="PF02902">
    <property type="entry name" value="Peptidase_C48"/>
    <property type="match status" value="1"/>
</dbReference>
<dbReference type="GO" id="GO:0019783">
    <property type="term" value="F:ubiquitin-like protein peptidase activity"/>
    <property type="evidence" value="ECO:0007669"/>
    <property type="project" value="UniProtKB-ARBA"/>
</dbReference>
<feature type="compositionally biased region" description="Acidic residues" evidence="4">
    <location>
        <begin position="197"/>
        <end position="208"/>
    </location>
</feature>
<evidence type="ECO:0000313" key="7">
    <source>
        <dbReference type="Proteomes" id="UP001055172"/>
    </source>
</evidence>
<protein>
    <recommendedName>
        <fullName evidence="5">Ubiquitin-like protease family profile domain-containing protein</fullName>
    </recommendedName>
</protein>
<reference evidence="6 7" key="1">
    <citation type="submission" date="2021-07" db="EMBL/GenBank/DDBJ databases">
        <title>Genome data of Colletotrichum spaethianum.</title>
        <authorList>
            <person name="Utami Y.D."/>
            <person name="Hiruma K."/>
        </authorList>
    </citation>
    <scope>NUCLEOTIDE SEQUENCE [LARGE SCALE GENOMIC DNA]</scope>
    <source>
        <strain evidence="6 7">MAFF 242679</strain>
    </source>
</reference>
<comment type="similarity">
    <text evidence="1">Belongs to the peptidase C48 family.</text>
</comment>
<dbReference type="GO" id="GO:0008234">
    <property type="term" value="F:cysteine-type peptidase activity"/>
    <property type="evidence" value="ECO:0007669"/>
    <property type="project" value="InterPro"/>
</dbReference>
<dbReference type="EMBL" id="BPPX01000051">
    <property type="protein sequence ID" value="GJC90284.1"/>
    <property type="molecule type" value="Genomic_DNA"/>
</dbReference>
<name>A0AA37GZM0_9PEZI</name>
<evidence type="ECO:0000313" key="6">
    <source>
        <dbReference type="EMBL" id="GJC90284.1"/>
    </source>
</evidence>
<evidence type="ECO:0000256" key="2">
    <source>
        <dbReference type="ARBA" id="ARBA00022670"/>
    </source>
</evidence>
<organism evidence="6 7">
    <name type="scientific">Colletotrichum liriopes</name>
    <dbReference type="NCBI Taxonomy" id="708192"/>
    <lineage>
        <taxon>Eukaryota</taxon>
        <taxon>Fungi</taxon>
        <taxon>Dikarya</taxon>
        <taxon>Ascomycota</taxon>
        <taxon>Pezizomycotina</taxon>
        <taxon>Sordariomycetes</taxon>
        <taxon>Hypocreomycetidae</taxon>
        <taxon>Glomerellales</taxon>
        <taxon>Glomerellaceae</taxon>
        <taxon>Colletotrichum</taxon>
        <taxon>Colletotrichum spaethianum species complex</taxon>
    </lineage>
</organism>